<dbReference type="EMBL" id="JANEYG010000002">
    <property type="protein sequence ID" value="KAJ8924607.1"/>
    <property type="molecule type" value="Genomic_DNA"/>
</dbReference>
<organism evidence="6 7">
    <name type="scientific">Exocentrus adspersus</name>
    <dbReference type="NCBI Taxonomy" id="1586481"/>
    <lineage>
        <taxon>Eukaryota</taxon>
        <taxon>Metazoa</taxon>
        <taxon>Ecdysozoa</taxon>
        <taxon>Arthropoda</taxon>
        <taxon>Hexapoda</taxon>
        <taxon>Insecta</taxon>
        <taxon>Pterygota</taxon>
        <taxon>Neoptera</taxon>
        <taxon>Endopterygota</taxon>
        <taxon>Coleoptera</taxon>
        <taxon>Polyphaga</taxon>
        <taxon>Cucujiformia</taxon>
        <taxon>Chrysomeloidea</taxon>
        <taxon>Cerambycidae</taxon>
        <taxon>Lamiinae</taxon>
        <taxon>Acanthocinini</taxon>
        <taxon>Exocentrus</taxon>
    </lineage>
</organism>
<evidence type="ECO:0000256" key="3">
    <source>
        <dbReference type="ARBA" id="ARBA00022989"/>
    </source>
</evidence>
<evidence type="ECO:0000256" key="1">
    <source>
        <dbReference type="ARBA" id="ARBA00004370"/>
    </source>
</evidence>
<keyword evidence="2" id="KW-0812">Transmembrane</keyword>
<gene>
    <name evidence="6" type="ORF">NQ315_000757</name>
</gene>
<keyword evidence="7" id="KW-1185">Reference proteome</keyword>
<name>A0AAV8WEG1_9CUCU</name>
<dbReference type="GO" id="GO:0016020">
    <property type="term" value="C:membrane"/>
    <property type="evidence" value="ECO:0007669"/>
    <property type="project" value="UniProtKB-SubCell"/>
</dbReference>
<keyword evidence="3" id="KW-1133">Transmembrane helix</keyword>
<dbReference type="AlphaFoldDB" id="A0AAV8WEG1"/>
<accession>A0AAV8WEG1</accession>
<comment type="subcellular location">
    <subcellularLocation>
        <location evidence="1">Membrane</location>
    </subcellularLocation>
</comment>
<dbReference type="SUPFAM" id="SSF53822">
    <property type="entry name" value="Periplasmic binding protein-like I"/>
    <property type="match status" value="1"/>
</dbReference>
<dbReference type="InterPro" id="IPR001828">
    <property type="entry name" value="ANF_lig-bd_rcpt"/>
</dbReference>
<sequence length="261" mass="30251">MIPGAIFTEDQKDSSTELAFKYAVYKINRDKTLLPYTSLVYDIQYVPRDDSFHASKKGINYLVAGLIKLRELVRSPHNGDLEIHLRQADPESYRAVLKEIKSKEIHNIVIDTKPSNMQHFLKGILQLQMNDYKYHYLFTTFDIETFDLEDFKYNFVNMTAFRVVDIEDTSVKEVLRDMVKFQSNREVHPINSSYIQVISENQSEEYFQTLIHSTKFLSLGTKLSANVSDSKLPPVPISHIPEACMCSPHSVKAFYFICLEM</sequence>
<evidence type="ECO:0000256" key="4">
    <source>
        <dbReference type="ARBA" id="ARBA00023136"/>
    </source>
</evidence>
<dbReference type="InterPro" id="IPR028082">
    <property type="entry name" value="Peripla_BP_I"/>
</dbReference>
<keyword evidence="4" id="KW-0472">Membrane</keyword>
<evidence type="ECO:0000313" key="7">
    <source>
        <dbReference type="Proteomes" id="UP001159042"/>
    </source>
</evidence>
<evidence type="ECO:0000259" key="5">
    <source>
        <dbReference type="Pfam" id="PF01094"/>
    </source>
</evidence>
<feature type="domain" description="Receptor ligand binding region" evidence="5">
    <location>
        <begin position="76"/>
        <end position="180"/>
    </location>
</feature>
<dbReference type="Gene3D" id="3.40.50.2300">
    <property type="match status" value="2"/>
</dbReference>
<dbReference type="Pfam" id="PF01094">
    <property type="entry name" value="ANF_receptor"/>
    <property type="match status" value="1"/>
</dbReference>
<evidence type="ECO:0000256" key="2">
    <source>
        <dbReference type="ARBA" id="ARBA00022692"/>
    </source>
</evidence>
<reference evidence="6 7" key="1">
    <citation type="journal article" date="2023" name="Insect Mol. Biol.">
        <title>Genome sequencing provides insights into the evolution of gene families encoding plant cell wall-degrading enzymes in longhorned beetles.</title>
        <authorList>
            <person name="Shin N.R."/>
            <person name="Okamura Y."/>
            <person name="Kirsch R."/>
            <person name="Pauchet Y."/>
        </authorList>
    </citation>
    <scope>NUCLEOTIDE SEQUENCE [LARGE SCALE GENOMIC DNA]</scope>
    <source>
        <strain evidence="6">EAD_L_NR</strain>
    </source>
</reference>
<evidence type="ECO:0000313" key="6">
    <source>
        <dbReference type="EMBL" id="KAJ8924607.1"/>
    </source>
</evidence>
<protein>
    <recommendedName>
        <fullName evidence="5">Receptor ligand binding region domain-containing protein</fullName>
    </recommendedName>
</protein>
<dbReference type="Proteomes" id="UP001159042">
    <property type="component" value="Unassembled WGS sequence"/>
</dbReference>
<comment type="caution">
    <text evidence="6">The sequence shown here is derived from an EMBL/GenBank/DDBJ whole genome shotgun (WGS) entry which is preliminary data.</text>
</comment>
<proteinExistence type="predicted"/>